<name>A0A106BP89_THIDE</name>
<dbReference type="SUPFAM" id="SSF140566">
    <property type="entry name" value="FlgN-like"/>
    <property type="match status" value="1"/>
</dbReference>
<proteinExistence type="inferred from homology"/>
<dbReference type="Gene3D" id="1.20.58.300">
    <property type="entry name" value="FlgN-like"/>
    <property type="match status" value="1"/>
</dbReference>
<evidence type="ECO:0000313" key="6">
    <source>
        <dbReference type="Proteomes" id="UP000064243"/>
    </source>
</evidence>
<dbReference type="OrthoDB" id="8564866at2"/>
<keyword evidence="3" id="KW-1005">Bacterial flagellum biogenesis</keyword>
<keyword evidence="5" id="KW-0966">Cell projection</keyword>
<dbReference type="AlphaFoldDB" id="A0A106BP89"/>
<feature type="coiled-coil region" evidence="4">
    <location>
        <begin position="14"/>
        <end position="74"/>
    </location>
</feature>
<gene>
    <name evidence="5" type="ORF">ABW22_08775</name>
</gene>
<dbReference type="Pfam" id="PF05130">
    <property type="entry name" value="FlgN"/>
    <property type="match status" value="1"/>
</dbReference>
<comment type="similarity">
    <text evidence="2">Belongs to the FlgN family.</text>
</comment>
<dbReference type="EMBL" id="LDUG01000021">
    <property type="protein sequence ID" value="KVW96111.1"/>
    <property type="molecule type" value="Genomic_DNA"/>
</dbReference>
<dbReference type="Proteomes" id="UP000064243">
    <property type="component" value="Unassembled WGS sequence"/>
</dbReference>
<keyword evidence="5" id="KW-0282">Flagellum</keyword>
<organism evidence="5 6">
    <name type="scientific">Thiobacillus denitrificans</name>
    <dbReference type="NCBI Taxonomy" id="36861"/>
    <lineage>
        <taxon>Bacteria</taxon>
        <taxon>Pseudomonadati</taxon>
        <taxon>Pseudomonadota</taxon>
        <taxon>Betaproteobacteria</taxon>
        <taxon>Nitrosomonadales</taxon>
        <taxon>Thiobacillaceae</taxon>
        <taxon>Thiobacillus</taxon>
    </lineage>
</organism>
<sequence>MSPNKPSHDNPSLLARLKVENTAWQALLQVLQEEEQALIEGAADRLAGLNTTKLTQLQTVSEHARNRLADLQAAGHTPDHAGMDSWLAQLGQPEARTHWQQLRDMEQAAQAMNQRIGALIELRLASTRQALNVLVHSATSQGGLYDQAGLAVAARKGKPLTAA</sequence>
<evidence type="ECO:0000256" key="3">
    <source>
        <dbReference type="ARBA" id="ARBA00022795"/>
    </source>
</evidence>
<dbReference type="GO" id="GO:0044780">
    <property type="term" value="P:bacterial-type flagellum assembly"/>
    <property type="evidence" value="ECO:0007669"/>
    <property type="project" value="InterPro"/>
</dbReference>
<keyword evidence="6" id="KW-1185">Reference proteome</keyword>
<protein>
    <submittedName>
        <fullName evidence="5">Flagellar biosynthesis protein FlgN</fullName>
    </submittedName>
</protein>
<comment type="caution">
    <text evidence="5">The sequence shown here is derived from an EMBL/GenBank/DDBJ whole genome shotgun (WGS) entry which is preliminary data.</text>
</comment>
<evidence type="ECO:0000313" key="5">
    <source>
        <dbReference type="EMBL" id="KVW96111.1"/>
    </source>
</evidence>
<dbReference type="InterPro" id="IPR007809">
    <property type="entry name" value="FlgN-like"/>
</dbReference>
<keyword evidence="4" id="KW-0175">Coiled coil</keyword>
<evidence type="ECO:0000256" key="4">
    <source>
        <dbReference type="SAM" id="Coils"/>
    </source>
</evidence>
<accession>A0A106BP89</accession>
<comment type="function">
    <text evidence="1">Required for the efficient initiation of filament assembly.</text>
</comment>
<reference evidence="5 6" key="1">
    <citation type="journal article" date="2015" name="Appl. Environ. Microbiol.">
        <title>Aerobic and Anaerobic Thiosulfate Oxidation by a Cold-Adapted, Subglacial Chemoautotroph.</title>
        <authorList>
            <person name="Harrold Z.R."/>
            <person name="Skidmore M.L."/>
            <person name="Hamilton T.L."/>
            <person name="Desch L."/>
            <person name="Amada K."/>
            <person name="van Gelder W."/>
            <person name="Glover K."/>
            <person name="Roden E.E."/>
            <person name="Boyd E.S."/>
        </authorList>
    </citation>
    <scope>NUCLEOTIDE SEQUENCE [LARGE SCALE GENOMIC DNA]</scope>
    <source>
        <strain evidence="5 6">RG</strain>
    </source>
</reference>
<dbReference type="InterPro" id="IPR036679">
    <property type="entry name" value="FlgN-like_sf"/>
</dbReference>
<evidence type="ECO:0000256" key="2">
    <source>
        <dbReference type="ARBA" id="ARBA00007703"/>
    </source>
</evidence>
<keyword evidence="5" id="KW-0969">Cilium</keyword>
<evidence type="ECO:0000256" key="1">
    <source>
        <dbReference type="ARBA" id="ARBA00002397"/>
    </source>
</evidence>
<dbReference type="RefSeq" id="WP_059754993.1">
    <property type="nucleotide sequence ID" value="NZ_LDUG01000021.1"/>
</dbReference>
<dbReference type="PATRIC" id="fig|36861.3.peg.1413"/>